<dbReference type="SUPFAM" id="SSF50939">
    <property type="entry name" value="Sialidases"/>
    <property type="match status" value="1"/>
</dbReference>
<dbReference type="EMBL" id="FQ312004">
    <property type="protein sequence ID" value="CBW24234.1"/>
    <property type="molecule type" value="Genomic_DNA"/>
</dbReference>
<dbReference type="GO" id="GO:0016020">
    <property type="term" value="C:membrane"/>
    <property type="evidence" value="ECO:0007669"/>
    <property type="project" value="TreeGrafter"/>
</dbReference>
<dbReference type="GO" id="GO:0006689">
    <property type="term" value="P:ganglioside catabolic process"/>
    <property type="evidence" value="ECO:0007669"/>
    <property type="project" value="TreeGrafter"/>
</dbReference>
<dbReference type="CAZy" id="GH33">
    <property type="family name" value="Glycoside Hydrolase Family 33"/>
</dbReference>
<evidence type="ECO:0000259" key="5">
    <source>
        <dbReference type="Pfam" id="PF13088"/>
    </source>
</evidence>
<evidence type="ECO:0000256" key="2">
    <source>
        <dbReference type="ARBA" id="ARBA00009348"/>
    </source>
</evidence>
<sequence length="378" mass="42442">MIRKYNNLKHKFMKNTILKLFLLFCAVPSIGQNVHPNLPWIDISGQRERQVTIAPGRPDLYNGHPTTVMMDDHKTILCTWSYGHGGKASFIAESKDAGLTWKNGKTPADWQTMSNCPSIYKLTDKQGKERVFVFSAWPDMPMTYSEDGGKSWSPVRSLNKPCVMAFSSIVKLKNGGYLGLYHRGQNDRDRPPLTLWQSVSHDGGLTWSESVKVGEMEGRSPCEPCVFRAPDGKRLVCVARENNRVGNSLMMFSDDEGTTWSPLQETPWGLTGDRHVIKFTPDGRMIAVFRDMAPNSPTKGHFVAWVGNYKDLLEGTSGQYKIKLLHSYAGSDCGYPGLEILPDGTIVAITYVKMRPGPEQHSIVGVRFKLEETDKMLY</sequence>
<reference evidence="6 7" key="1">
    <citation type="journal article" date="2010" name="Microbiology">
        <title>Twenty-eight divergent polysaccharide loci specifying within- and amongst-strain capsule diversity in three strains of Bacteroides fragilis.</title>
        <authorList>
            <person name="Patrick S."/>
            <person name="Blakely G.W."/>
            <person name="Houston S."/>
            <person name="Moore J."/>
            <person name="Abratt V.R."/>
            <person name="Bertalan M."/>
            <person name="Cerdeno-Tarraga A.M."/>
            <person name="Quail M.A."/>
            <person name="Corton N."/>
            <person name="Corton C."/>
            <person name="Bignell A."/>
            <person name="Barron A."/>
            <person name="Clark L."/>
            <person name="Bentley S.D."/>
            <person name="Parkhill J."/>
        </authorList>
    </citation>
    <scope>NUCLEOTIDE SEQUENCE [LARGE SCALE GENOMIC DNA]</scope>
    <source>
        <strain evidence="6 7">638R</strain>
    </source>
</reference>
<dbReference type="GO" id="GO:0009313">
    <property type="term" value="P:oligosaccharide catabolic process"/>
    <property type="evidence" value="ECO:0007669"/>
    <property type="project" value="TreeGrafter"/>
</dbReference>
<name>E1WMX6_BACF6</name>
<dbReference type="EC" id="3.2.1.18" evidence="3"/>
<evidence type="ECO:0000256" key="4">
    <source>
        <dbReference type="SAM" id="SignalP"/>
    </source>
</evidence>
<feature type="domain" description="Sialidase" evidence="5">
    <location>
        <begin position="68"/>
        <end position="211"/>
    </location>
</feature>
<dbReference type="Pfam" id="PF13088">
    <property type="entry name" value="BNR_2"/>
    <property type="match status" value="1"/>
</dbReference>
<dbReference type="Proteomes" id="UP000008560">
    <property type="component" value="Chromosome"/>
</dbReference>
<evidence type="ECO:0000256" key="1">
    <source>
        <dbReference type="ARBA" id="ARBA00000427"/>
    </source>
</evidence>
<organism evidence="6 7">
    <name type="scientific">Bacteroides fragilis (strain 638R)</name>
    <dbReference type="NCBI Taxonomy" id="862962"/>
    <lineage>
        <taxon>Bacteria</taxon>
        <taxon>Pseudomonadati</taxon>
        <taxon>Bacteroidota</taxon>
        <taxon>Bacteroidia</taxon>
        <taxon>Bacteroidales</taxon>
        <taxon>Bacteroidaceae</taxon>
        <taxon>Bacteroides</taxon>
    </lineage>
</organism>
<feature type="signal peptide" evidence="4">
    <location>
        <begin position="1"/>
        <end position="31"/>
    </location>
</feature>
<dbReference type="HOGENOM" id="CLU_727379_0_0_10"/>
<evidence type="ECO:0000313" key="6">
    <source>
        <dbReference type="EMBL" id="CBW24234.1"/>
    </source>
</evidence>
<dbReference type="KEGG" id="bfg:BF638R_3785"/>
<dbReference type="PANTHER" id="PTHR10628">
    <property type="entry name" value="SIALIDASE"/>
    <property type="match status" value="1"/>
</dbReference>
<dbReference type="AlphaFoldDB" id="E1WMX6"/>
<dbReference type="PANTHER" id="PTHR10628:SF30">
    <property type="entry name" value="EXO-ALPHA-SIALIDASE"/>
    <property type="match status" value="1"/>
</dbReference>
<dbReference type="Gene3D" id="2.120.10.10">
    <property type="match status" value="1"/>
</dbReference>
<comment type="similarity">
    <text evidence="2">Belongs to the glycosyl hydrolase 33 family.</text>
</comment>
<evidence type="ECO:0000313" key="7">
    <source>
        <dbReference type="Proteomes" id="UP000008560"/>
    </source>
</evidence>
<feature type="chain" id="PRO_5003153668" description="exo-alpha-sialidase" evidence="4">
    <location>
        <begin position="32"/>
        <end position="378"/>
    </location>
</feature>
<protein>
    <recommendedName>
        <fullName evidence="3">exo-alpha-sialidase</fullName>
        <ecNumber evidence="3">3.2.1.18</ecNumber>
    </recommendedName>
</protein>
<proteinExistence type="inferred from homology"/>
<dbReference type="PATRIC" id="fig|862962.3.peg.3932"/>
<evidence type="ECO:0000256" key="3">
    <source>
        <dbReference type="ARBA" id="ARBA00012733"/>
    </source>
</evidence>
<dbReference type="InterPro" id="IPR036278">
    <property type="entry name" value="Sialidase_sf"/>
</dbReference>
<dbReference type="GO" id="GO:0004308">
    <property type="term" value="F:exo-alpha-sialidase activity"/>
    <property type="evidence" value="ECO:0007669"/>
    <property type="project" value="UniProtKB-EC"/>
</dbReference>
<accession>E1WMX6</accession>
<dbReference type="GO" id="GO:0005737">
    <property type="term" value="C:cytoplasm"/>
    <property type="evidence" value="ECO:0007669"/>
    <property type="project" value="TreeGrafter"/>
</dbReference>
<dbReference type="InterPro" id="IPR011040">
    <property type="entry name" value="Sialidase"/>
</dbReference>
<dbReference type="CDD" id="cd15482">
    <property type="entry name" value="Sialidase_non-viral"/>
    <property type="match status" value="1"/>
</dbReference>
<gene>
    <name evidence="6" type="ordered locus">BF638R_3785</name>
</gene>
<keyword evidence="4" id="KW-0732">Signal</keyword>
<comment type="catalytic activity">
    <reaction evidence="1">
        <text>Hydrolysis of alpha-(2-&gt;3)-, alpha-(2-&gt;6)-, alpha-(2-&gt;8)- glycosidic linkages of terminal sialic acid residues in oligosaccharides, glycoproteins, glycolipids, colominic acid and synthetic substrates.</text>
        <dbReference type="EC" id="3.2.1.18"/>
    </reaction>
</comment>
<dbReference type="InterPro" id="IPR026856">
    <property type="entry name" value="Sialidase_fam"/>
</dbReference>